<evidence type="ECO:0000313" key="1">
    <source>
        <dbReference type="EMBL" id="GFN95809.1"/>
    </source>
</evidence>
<evidence type="ECO:0000313" key="2">
    <source>
        <dbReference type="Proteomes" id="UP000735302"/>
    </source>
</evidence>
<comment type="caution">
    <text evidence="1">The sequence shown here is derived from an EMBL/GenBank/DDBJ whole genome shotgun (WGS) entry which is preliminary data.</text>
</comment>
<proteinExistence type="predicted"/>
<dbReference type="AlphaFoldDB" id="A0AAV3ZJI5"/>
<keyword evidence="2" id="KW-1185">Reference proteome</keyword>
<gene>
    <name evidence="1" type="ORF">PoB_002231500</name>
</gene>
<organism evidence="1 2">
    <name type="scientific">Plakobranchus ocellatus</name>
    <dbReference type="NCBI Taxonomy" id="259542"/>
    <lineage>
        <taxon>Eukaryota</taxon>
        <taxon>Metazoa</taxon>
        <taxon>Spiralia</taxon>
        <taxon>Lophotrochozoa</taxon>
        <taxon>Mollusca</taxon>
        <taxon>Gastropoda</taxon>
        <taxon>Heterobranchia</taxon>
        <taxon>Euthyneura</taxon>
        <taxon>Panpulmonata</taxon>
        <taxon>Sacoglossa</taxon>
        <taxon>Placobranchoidea</taxon>
        <taxon>Plakobranchidae</taxon>
        <taxon>Plakobranchus</taxon>
    </lineage>
</organism>
<name>A0AAV3ZJI5_9GAST</name>
<sequence>MAAIMRCRNICHRFCYMTATSSLEHIGWRRGRQKNTQKQAETFGRTNHINFFTGAYWIEERLTEEKRLNNTQKQAETFGRTQGLAHDWDKWSRLENSSSRLCPADF</sequence>
<dbReference type="Proteomes" id="UP000735302">
    <property type="component" value="Unassembled WGS sequence"/>
</dbReference>
<dbReference type="EMBL" id="BLXT01002535">
    <property type="protein sequence ID" value="GFN95809.1"/>
    <property type="molecule type" value="Genomic_DNA"/>
</dbReference>
<accession>A0AAV3ZJI5</accession>
<protein>
    <submittedName>
        <fullName evidence="1">Uncharacterized protein</fullName>
    </submittedName>
</protein>
<reference evidence="1 2" key="1">
    <citation type="journal article" date="2021" name="Elife">
        <title>Chloroplast acquisition without the gene transfer in kleptoplastic sea slugs, Plakobranchus ocellatus.</title>
        <authorList>
            <person name="Maeda T."/>
            <person name="Takahashi S."/>
            <person name="Yoshida T."/>
            <person name="Shimamura S."/>
            <person name="Takaki Y."/>
            <person name="Nagai Y."/>
            <person name="Toyoda A."/>
            <person name="Suzuki Y."/>
            <person name="Arimoto A."/>
            <person name="Ishii H."/>
            <person name="Satoh N."/>
            <person name="Nishiyama T."/>
            <person name="Hasebe M."/>
            <person name="Maruyama T."/>
            <person name="Minagawa J."/>
            <person name="Obokata J."/>
            <person name="Shigenobu S."/>
        </authorList>
    </citation>
    <scope>NUCLEOTIDE SEQUENCE [LARGE SCALE GENOMIC DNA]</scope>
</reference>